<keyword evidence="4" id="KW-1185">Reference proteome</keyword>
<dbReference type="KEGG" id="ahal:FTX54_016000"/>
<protein>
    <submittedName>
        <fullName evidence="3">Circularly permuted type 2 ATP-grasp protein</fullName>
    </submittedName>
</protein>
<dbReference type="PANTHER" id="PTHR34595:SF7">
    <property type="entry name" value="SLL1039 PROTEIN"/>
    <property type="match status" value="1"/>
</dbReference>
<gene>
    <name evidence="3" type="ORF">FTX54_016000</name>
</gene>
<dbReference type="AlphaFoldDB" id="A0AAJ8LW15"/>
<reference evidence="3 4" key="1">
    <citation type="submission" date="2024-01" db="EMBL/GenBank/DDBJ databases">
        <title>Complete Genome Sequence of Alkalicoccus halolimnae BZ-SZ-XJ29T, a Moderately Halophilic Bacterium Isolated from a Salt Lake.</title>
        <authorList>
            <person name="Zhao B."/>
        </authorList>
    </citation>
    <scope>NUCLEOTIDE SEQUENCE [LARGE SCALE GENOMIC DNA]</scope>
    <source>
        <strain evidence="3 4">BZ-SZ-XJ29</strain>
    </source>
</reference>
<dbReference type="InterPro" id="IPR016450">
    <property type="entry name" value="UCP005522"/>
</dbReference>
<dbReference type="InterPro" id="IPR025841">
    <property type="entry name" value="CP_ATPgrasp_2"/>
</dbReference>
<name>A0AAJ8LW15_9BACI</name>
<feature type="region of interest" description="Disordered" evidence="1">
    <location>
        <begin position="469"/>
        <end position="488"/>
    </location>
</feature>
<sequence length="488" mass="55895">MSVLQNYPASSFYDEMMADAESTRPHYEKFHRILQQMTEEELHEKHETAQLNFLRQGITFTVYHKDGGTERTMPFDLVPIIIPPDQWETIERGAKQRVRALNHFLEDVYNGKKILEDGIIPREFVENNQYYFEQQAGGLSLPHKNHIYLAGIDLIRDNEGTYRVLEDNLRNPSGMSYVFQNRFVMRKVFPEFFFEHDICTLEHQMSHLHQALLSHVPENSKNPQAPTAVLQTPGMYNSAYYDHVFLAQQMGIELIEGQDLLIKDHVVYMKTVRGLQRVDIIYRRIDDEFLDPKEFREDSALGVPGLVEACRRGNVSIVNSVGNGVADDKAVYAFVPDMIRYYLEEEPILPNVDTYFLRDEKTREDVLSRLPELVIKNVGASGGYDMLIGPQASPEEIERFRKKIQETPEQYIAQPTIQLSRAPAFQEQRFYPCHVDLRVYAVGSDDVHVLPGGLSRVALKEGSLVVNSSQGGGGKDTWVLRKGGSEHA</sequence>
<accession>A0AAJ8LW15</accession>
<evidence type="ECO:0000313" key="3">
    <source>
        <dbReference type="EMBL" id="WWD79875.1"/>
    </source>
</evidence>
<evidence type="ECO:0000259" key="2">
    <source>
        <dbReference type="Pfam" id="PF14403"/>
    </source>
</evidence>
<dbReference type="Gene3D" id="3.40.50.11290">
    <property type="match status" value="1"/>
</dbReference>
<evidence type="ECO:0000313" key="4">
    <source>
        <dbReference type="Proteomes" id="UP000321816"/>
    </source>
</evidence>
<feature type="domain" description="Circularly permuted ATP-grasp type 2" evidence="2">
    <location>
        <begin position="79"/>
        <end position="458"/>
    </location>
</feature>
<dbReference type="SUPFAM" id="SSF56059">
    <property type="entry name" value="Glutathione synthetase ATP-binding domain-like"/>
    <property type="match status" value="1"/>
</dbReference>
<dbReference type="InterPro" id="IPR051680">
    <property type="entry name" value="ATP-dep_Glu-Cys_Ligase-2"/>
</dbReference>
<dbReference type="Gene3D" id="3.30.1490.270">
    <property type="match status" value="1"/>
</dbReference>
<dbReference type="Pfam" id="PF14403">
    <property type="entry name" value="CP_ATPgrasp_2"/>
    <property type="match status" value="1"/>
</dbReference>
<dbReference type="PIRSF" id="PIRSF005522">
    <property type="entry name" value="UCP005522"/>
    <property type="match status" value="1"/>
</dbReference>
<evidence type="ECO:0000256" key="1">
    <source>
        <dbReference type="SAM" id="MobiDB-lite"/>
    </source>
</evidence>
<dbReference type="Proteomes" id="UP000321816">
    <property type="component" value="Chromosome"/>
</dbReference>
<proteinExistence type="predicted"/>
<organism evidence="3 4">
    <name type="scientific">Alkalicoccus halolimnae</name>
    <dbReference type="NCBI Taxonomy" id="1667239"/>
    <lineage>
        <taxon>Bacteria</taxon>
        <taxon>Bacillati</taxon>
        <taxon>Bacillota</taxon>
        <taxon>Bacilli</taxon>
        <taxon>Bacillales</taxon>
        <taxon>Bacillaceae</taxon>
        <taxon>Alkalicoccus</taxon>
    </lineage>
</organism>
<dbReference type="EMBL" id="CP144914">
    <property type="protein sequence ID" value="WWD79875.1"/>
    <property type="molecule type" value="Genomic_DNA"/>
</dbReference>
<dbReference type="PANTHER" id="PTHR34595">
    <property type="entry name" value="BLR5612 PROTEIN"/>
    <property type="match status" value="1"/>
</dbReference>